<reference evidence="7 8" key="1">
    <citation type="submission" date="2024-10" db="EMBL/GenBank/DDBJ databases">
        <title>Updated reference genomes for cyclostephanoid diatoms.</title>
        <authorList>
            <person name="Roberts W.R."/>
            <person name="Alverson A.J."/>
        </authorList>
    </citation>
    <scope>NUCLEOTIDE SEQUENCE [LARGE SCALE GENOMIC DNA]</scope>
    <source>
        <strain evidence="7 8">AJA228-03</strain>
    </source>
</reference>
<feature type="transmembrane region" description="Helical" evidence="6">
    <location>
        <begin position="263"/>
        <end position="285"/>
    </location>
</feature>
<evidence type="ECO:0000256" key="4">
    <source>
        <dbReference type="ARBA" id="ARBA00023136"/>
    </source>
</evidence>
<feature type="transmembrane region" description="Helical" evidence="6">
    <location>
        <begin position="97"/>
        <end position="114"/>
    </location>
</feature>
<dbReference type="GO" id="GO:0007165">
    <property type="term" value="P:signal transduction"/>
    <property type="evidence" value="ECO:0007669"/>
    <property type="project" value="UniProtKB-ARBA"/>
</dbReference>
<name>A0ABD3RRH4_9STRA</name>
<gene>
    <name evidence="7" type="ORF">ACHAXA_000715</name>
</gene>
<feature type="transmembrane region" description="Helical" evidence="6">
    <location>
        <begin position="43"/>
        <end position="65"/>
    </location>
</feature>
<keyword evidence="3 6" id="KW-1133">Transmembrane helix</keyword>
<keyword evidence="4 6" id="KW-0472">Membrane</keyword>
<evidence type="ECO:0000256" key="3">
    <source>
        <dbReference type="ARBA" id="ARBA00022989"/>
    </source>
</evidence>
<evidence type="ECO:0008006" key="9">
    <source>
        <dbReference type="Google" id="ProtNLM"/>
    </source>
</evidence>
<accession>A0ABD3RRH4</accession>
<comment type="subcellular location">
    <subcellularLocation>
        <location evidence="1">Membrane</location>
        <topology evidence="1">Multi-pass membrane protein</topology>
    </subcellularLocation>
</comment>
<comment type="caution">
    <text evidence="7">The sequence shown here is derived from an EMBL/GenBank/DDBJ whole genome shotgun (WGS) entry which is preliminary data.</text>
</comment>
<evidence type="ECO:0000256" key="1">
    <source>
        <dbReference type="ARBA" id="ARBA00004141"/>
    </source>
</evidence>
<proteinExistence type="predicted"/>
<feature type="transmembrane region" description="Helical" evidence="6">
    <location>
        <begin position="234"/>
        <end position="257"/>
    </location>
</feature>
<dbReference type="AlphaFoldDB" id="A0ABD3RRH4"/>
<evidence type="ECO:0000313" key="8">
    <source>
        <dbReference type="Proteomes" id="UP001530377"/>
    </source>
</evidence>
<keyword evidence="2 6" id="KW-0812">Transmembrane</keyword>
<evidence type="ECO:0000256" key="2">
    <source>
        <dbReference type="ARBA" id="ARBA00022692"/>
    </source>
</evidence>
<dbReference type="EMBL" id="JALLPB020000197">
    <property type="protein sequence ID" value="KAL3815478.1"/>
    <property type="molecule type" value="Genomic_DNA"/>
</dbReference>
<feature type="compositionally biased region" description="Low complexity" evidence="5">
    <location>
        <begin position="12"/>
        <end position="30"/>
    </location>
</feature>
<dbReference type="Gene3D" id="1.20.1070.10">
    <property type="entry name" value="Rhodopsin 7-helix transmembrane proteins"/>
    <property type="match status" value="1"/>
</dbReference>
<evidence type="ECO:0000313" key="7">
    <source>
        <dbReference type="EMBL" id="KAL3815478.1"/>
    </source>
</evidence>
<keyword evidence="8" id="KW-1185">Reference proteome</keyword>
<organism evidence="7 8">
    <name type="scientific">Cyclostephanos tholiformis</name>
    <dbReference type="NCBI Taxonomy" id="382380"/>
    <lineage>
        <taxon>Eukaryota</taxon>
        <taxon>Sar</taxon>
        <taxon>Stramenopiles</taxon>
        <taxon>Ochrophyta</taxon>
        <taxon>Bacillariophyta</taxon>
        <taxon>Coscinodiscophyceae</taxon>
        <taxon>Thalassiosirophycidae</taxon>
        <taxon>Stephanodiscales</taxon>
        <taxon>Stephanodiscaceae</taxon>
        <taxon>Cyclostephanos</taxon>
    </lineage>
</organism>
<dbReference type="PANTHER" id="PTHR23112">
    <property type="entry name" value="G PROTEIN-COUPLED RECEPTOR 157-RELATED"/>
    <property type="match status" value="1"/>
</dbReference>
<dbReference type="Proteomes" id="UP001530377">
    <property type="component" value="Unassembled WGS sequence"/>
</dbReference>
<dbReference type="SUPFAM" id="SSF81321">
    <property type="entry name" value="Family A G protein-coupled receptor-like"/>
    <property type="match status" value="1"/>
</dbReference>
<feature type="transmembrane region" description="Helical" evidence="6">
    <location>
        <begin position="126"/>
        <end position="145"/>
    </location>
</feature>
<dbReference type="GO" id="GO:0016020">
    <property type="term" value="C:membrane"/>
    <property type="evidence" value="ECO:0007669"/>
    <property type="project" value="UniProtKB-SubCell"/>
</dbReference>
<dbReference type="PANTHER" id="PTHR23112:SF0">
    <property type="entry name" value="TRANSMEMBRANE PROTEIN 116"/>
    <property type="match status" value="1"/>
</dbReference>
<sequence length="292" mass="32992">MNFPKRWHCCRSSPAPCRSSGPPTSSRTSSFGGGPIRRVYHRLVLGLSCAELIASFVFVLSTWPIPETQGAYLASGNTRTCTAQGFLNELGNMAAPLYNMSLCAYYVLVVRMGWIEERIRSNAEPYMHAMPIAISSIISITGLPFEIYNDAGFLCWMAAYPTGCQSDDACTRGIRANVFRWVHSGIIWSAIFLIALGMYSIYRKVREEERMQSRDDDGAEDSRGRKSRQVAKQALLFVGALYLTWIFTTISRIYNILTGKQSFLLQVLMAIFFPLQGFFNCLIYLRPRYLRS</sequence>
<evidence type="ECO:0000256" key="6">
    <source>
        <dbReference type="SAM" id="Phobius"/>
    </source>
</evidence>
<evidence type="ECO:0000256" key="5">
    <source>
        <dbReference type="SAM" id="MobiDB-lite"/>
    </source>
</evidence>
<protein>
    <recommendedName>
        <fullName evidence="9">G-protein coupled receptors family 2 profile 2 domain-containing protein</fullName>
    </recommendedName>
</protein>
<feature type="region of interest" description="Disordered" evidence="5">
    <location>
        <begin position="12"/>
        <end position="31"/>
    </location>
</feature>
<feature type="transmembrane region" description="Helical" evidence="6">
    <location>
        <begin position="181"/>
        <end position="202"/>
    </location>
</feature>